<comment type="similarity">
    <text evidence="3 6">Belongs to the peptidase S26 family.</text>
</comment>
<feature type="domain" description="Peptidase S26" evidence="7">
    <location>
        <begin position="40"/>
        <end position="212"/>
    </location>
</feature>
<keyword evidence="6" id="KW-0472">Membrane</keyword>
<dbReference type="Pfam" id="PF10502">
    <property type="entry name" value="Peptidase_S26"/>
    <property type="match status" value="1"/>
</dbReference>
<dbReference type="RefSeq" id="WP_240721283.1">
    <property type="nucleotide sequence ID" value="NZ_JBETVU010000007.1"/>
</dbReference>
<feature type="transmembrane region" description="Helical" evidence="6">
    <location>
        <begin position="39"/>
        <end position="61"/>
    </location>
</feature>
<comment type="caution">
    <text evidence="8">The sequence shown here is derived from an EMBL/GenBank/DDBJ whole genome shotgun (WGS) entry which is preliminary data.</text>
</comment>
<comment type="subcellular location">
    <subcellularLocation>
        <location evidence="2">Cell membrane</location>
        <topology evidence="2">Single-pass type II membrane protein</topology>
    </subcellularLocation>
    <subcellularLocation>
        <location evidence="6">Membrane</location>
        <topology evidence="6">Single-pass type II membrane protein</topology>
    </subcellularLocation>
</comment>
<dbReference type="InterPro" id="IPR036286">
    <property type="entry name" value="LexA/Signal_pep-like_sf"/>
</dbReference>
<dbReference type="InterPro" id="IPR019758">
    <property type="entry name" value="Pept_S26A_signal_pept_1_CS"/>
</dbReference>
<evidence type="ECO:0000256" key="1">
    <source>
        <dbReference type="ARBA" id="ARBA00000677"/>
    </source>
</evidence>
<evidence type="ECO:0000256" key="5">
    <source>
        <dbReference type="ARBA" id="ARBA00022801"/>
    </source>
</evidence>
<dbReference type="InterPro" id="IPR019533">
    <property type="entry name" value="Peptidase_S26"/>
</dbReference>
<keyword evidence="6" id="KW-0645">Protease</keyword>
<dbReference type="PANTHER" id="PTHR43390:SF1">
    <property type="entry name" value="CHLOROPLAST PROCESSING PEPTIDASE"/>
    <property type="match status" value="1"/>
</dbReference>
<keyword evidence="5 6" id="KW-0378">Hydrolase</keyword>
<dbReference type="PANTHER" id="PTHR43390">
    <property type="entry name" value="SIGNAL PEPTIDASE I"/>
    <property type="match status" value="1"/>
</dbReference>
<reference evidence="8" key="1">
    <citation type="submission" date="2024-06" db="EMBL/GenBank/DDBJ databases">
        <title>Vaginal Lactobacillus fatty acid response mechanisms reveal a metabolite-targeted strategy for bacterial vaginosis treatment.</title>
        <authorList>
            <person name="Zhu M."/>
            <person name="Blainey P.C."/>
            <person name="Bloom S.M."/>
            <person name="Kwon D.S."/>
        </authorList>
    </citation>
    <scope>NUCLEOTIDE SEQUENCE</scope>
    <source>
        <strain evidence="8">194_F1_1</strain>
    </source>
</reference>
<keyword evidence="6" id="KW-0812">Transmembrane</keyword>
<dbReference type="NCBIfam" id="TIGR02227">
    <property type="entry name" value="sigpep_I_bact"/>
    <property type="match status" value="1"/>
</dbReference>
<dbReference type="Gene3D" id="2.10.109.10">
    <property type="entry name" value="Umud Fragment, subunit A"/>
    <property type="match status" value="1"/>
</dbReference>
<organism evidence="8 9">
    <name type="scientific">Lactobacillus crispatus</name>
    <dbReference type="NCBI Taxonomy" id="47770"/>
    <lineage>
        <taxon>Bacteria</taxon>
        <taxon>Bacillati</taxon>
        <taxon>Bacillota</taxon>
        <taxon>Bacilli</taxon>
        <taxon>Lactobacillales</taxon>
        <taxon>Lactobacillaceae</taxon>
        <taxon>Lactobacillus</taxon>
    </lineage>
</organism>
<dbReference type="EMBL" id="JBETVU010000007">
    <property type="protein sequence ID" value="MES5148537.1"/>
    <property type="molecule type" value="Genomic_DNA"/>
</dbReference>
<keyword evidence="6" id="KW-1133">Transmembrane helix</keyword>
<dbReference type="GO" id="GO:0009003">
    <property type="term" value="F:signal peptidase activity"/>
    <property type="evidence" value="ECO:0007669"/>
    <property type="project" value="UniProtKB-EC"/>
</dbReference>
<evidence type="ECO:0000256" key="3">
    <source>
        <dbReference type="ARBA" id="ARBA00009370"/>
    </source>
</evidence>
<keyword evidence="9" id="KW-1185">Reference proteome</keyword>
<dbReference type="Proteomes" id="UP001434419">
    <property type="component" value="Unassembled WGS sequence"/>
</dbReference>
<dbReference type="EC" id="3.4.21.89" evidence="4 6"/>
<proteinExistence type="inferred from homology"/>
<dbReference type="PROSITE" id="PS00761">
    <property type="entry name" value="SPASE_I_3"/>
    <property type="match status" value="1"/>
</dbReference>
<dbReference type="InterPro" id="IPR000223">
    <property type="entry name" value="Pept_S26A_signal_pept_1"/>
</dbReference>
<dbReference type="SUPFAM" id="SSF51306">
    <property type="entry name" value="LexA/Signal peptidase"/>
    <property type="match status" value="1"/>
</dbReference>
<evidence type="ECO:0000256" key="2">
    <source>
        <dbReference type="ARBA" id="ARBA00004401"/>
    </source>
</evidence>
<evidence type="ECO:0000256" key="4">
    <source>
        <dbReference type="ARBA" id="ARBA00013208"/>
    </source>
</evidence>
<evidence type="ECO:0000313" key="8">
    <source>
        <dbReference type="EMBL" id="MES5148537.1"/>
    </source>
</evidence>
<evidence type="ECO:0000313" key="9">
    <source>
        <dbReference type="Proteomes" id="UP001434419"/>
    </source>
</evidence>
<gene>
    <name evidence="8" type="primary">lepB</name>
    <name evidence="8" type="ORF">ABVC42_01000</name>
</gene>
<accession>A0ABV2B639</accession>
<name>A0ABV2B639_9LACO</name>
<evidence type="ECO:0000259" key="7">
    <source>
        <dbReference type="Pfam" id="PF10502"/>
    </source>
</evidence>
<dbReference type="PRINTS" id="PR00727">
    <property type="entry name" value="LEADERPTASE"/>
</dbReference>
<dbReference type="CDD" id="cd06530">
    <property type="entry name" value="S26_SPase_I"/>
    <property type="match status" value="1"/>
</dbReference>
<comment type="catalytic activity">
    <reaction evidence="1 6">
        <text>Cleavage of hydrophobic, N-terminal signal or leader sequences from secreted and periplasmic proteins.</text>
        <dbReference type="EC" id="3.4.21.89"/>
    </reaction>
</comment>
<protein>
    <recommendedName>
        <fullName evidence="4 6">Signal peptidase I</fullName>
        <ecNumber evidence="4 6">3.4.21.89</ecNumber>
    </recommendedName>
</protein>
<evidence type="ECO:0000256" key="6">
    <source>
        <dbReference type="RuleBase" id="RU362042"/>
    </source>
</evidence>
<sequence length="242" mass="27253">MNMQIPIKKEKEDFTFLSCKVFLIRKGKKMKNNPNLKAILSYIITFAIAAAVVFALNAVVVTKQTVSGPSMEPTLQNKQNLLTFKLATPHRGDIIVFNAEGVDPDAGTKKTYYIKRVIGLPGDTVRSKDGKLYVNGHLVNQSYISKYQADVGTGNWDLKKLSTKNNWVHKATSNTVPQNEYFCLGDHRSVSNDSRYFGFVPTNKVIGVSKSPMLPLFGGNNKQYVNKFHHQFFMDEKLNQKN</sequence>